<evidence type="ECO:0000259" key="4">
    <source>
        <dbReference type="PROSITE" id="PS01124"/>
    </source>
</evidence>
<feature type="domain" description="HTH araC/xylS-type" evidence="4">
    <location>
        <begin position="162"/>
        <end position="260"/>
    </location>
</feature>
<name>A0A9D1G0N4_9FIRM</name>
<dbReference type="InterPro" id="IPR009057">
    <property type="entry name" value="Homeodomain-like_sf"/>
</dbReference>
<dbReference type="PROSITE" id="PS01124">
    <property type="entry name" value="HTH_ARAC_FAMILY_2"/>
    <property type="match status" value="1"/>
</dbReference>
<evidence type="ECO:0000256" key="2">
    <source>
        <dbReference type="ARBA" id="ARBA00023125"/>
    </source>
</evidence>
<dbReference type="Pfam" id="PF12833">
    <property type="entry name" value="HTH_18"/>
    <property type="match status" value="1"/>
</dbReference>
<reference evidence="5" key="2">
    <citation type="journal article" date="2021" name="PeerJ">
        <title>Extensive microbial diversity within the chicken gut microbiome revealed by metagenomics and culture.</title>
        <authorList>
            <person name="Gilroy R."/>
            <person name="Ravi A."/>
            <person name="Getino M."/>
            <person name="Pursley I."/>
            <person name="Horton D.L."/>
            <person name="Alikhan N.F."/>
            <person name="Baker D."/>
            <person name="Gharbi K."/>
            <person name="Hall N."/>
            <person name="Watson M."/>
            <person name="Adriaenssens E.M."/>
            <person name="Foster-Nyarko E."/>
            <person name="Jarju S."/>
            <person name="Secka A."/>
            <person name="Antonio M."/>
            <person name="Oren A."/>
            <person name="Chaudhuri R.R."/>
            <person name="La Ragione R."/>
            <person name="Hildebrand F."/>
            <person name="Pallen M.J."/>
        </authorList>
    </citation>
    <scope>NUCLEOTIDE SEQUENCE</scope>
    <source>
        <strain evidence="5">13766</strain>
    </source>
</reference>
<dbReference type="CDD" id="cd06986">
    <property type="entry name" value="cupin_MmsR-like_N"/>
    <property type="match status" value="1"/>
</dbReference>
<dbReference type="InterPro" id="IPR050204">
    <property type="entry name" value="AraC_XylS_family_regulators"/>
</dbReference>
<dbReference type="InterPro" id="IPR037923">
    <property type="entry name" value="HTH-like"/>
</dbReference>
<sequence length="268" mass="28832">MDSIPLSVTCCGEEACAPSHGWGPAVRPYYLIHFVYSGRGTYYGPDGVHHLRAGQGFIIFPGEMSLYVADASDPWHYGWVGYSGEAASRLTGEAGLSLAAPVFAPPRAERMRGILAEICADVASMRAGEWSALGGLLRALAEIREGADLPQTDGAGANSPYKKAVWFIEGNLAAGVRVADVAQFVGLCRSQLYRVFMAESGLSVQDWILRAKTRRAQSLLRSTSLKLSAVALSAGFASAEQLCHAFRRAGLPSPSEYRQRERERTGGC</sequence>
<evidence type="ECO:0000313" key="6">
    <source>
        <dbReference type="Proteomes" id="UP000824140"/>
    </source>
</evidence>
<organism evidence="5 6">
    <name type="scientific">Candidatus Alectryocaccomicrobium excrementavium</name>
    <dbReference type="NCBI Taxonomy" id="2840668"/>
    <lineage>
        <taxon>Bacteria</taxon>
        <taxon>Bacillati</taxon>
        <taxon>Bacillota</taxon>
        <taxon>Clostridia</taxon>
        <taxon>Candidatus Alectryocaccomicrobium</taxon>
    </lineage>
</organism>
<evidence type="ECO:0000313" key="5">
    <source>
        <dbReference type="EMBL" id="HIS92310.1"/>
    </source>
</evidence>
<dbReference type="Gene3D" id="1.10.10.60">
    <property type="entry name" value="Homeodomain-like"/>
    <property type="match status" value="1"/>
</dbReference>
<keyword evidence="2" id="KW-0238">DNA-binding</keyword>
<dbReference type="GO" id="GO:0003700">
    <property type="term" value="F:DNA-binding transcription factor activity"/>
    <property type="evidence" value="ECO:0007669"/>
    <property type="project" value="InterPro"/>
</dbReference>
<dbReference type="SUPFAM" id="SSF51215">
    <property type="entry name" value="Regulatory protein AraC"/>
    <property type="match status" value="1"/>
</dbReference>
<dbReference type="PANTHER" id="PTHR46796">
    <property type="entry name" value="HTH-TYPE TRANSCRIPTIONAL ACTIVATOR RHAS-RELATED"/>
    <property type="match status" value="1"/>
</dbReference>
<dbReference type="Proteomes" id="UP000824140">
    <property type="component" value="Unassembled WGS sequence"/>
</dbReference>
<keyword evidence="1" id="KW-0805">Transcription regulation</keyword>
<dbReference type="InterPro" id="IPR018060">
    <property type="entry name" value="HTH_AraC"/>
</dbReference>
<comment type="caution">
    <text evidence="5">The sequence shown here is derived from an EMBL/GenBank/DDBJ whole genome shotgun (WGS) entry which is preliminary data.</text>
</comment>
<keyword evidence="3" id="KW-0804">Transcription</keyword>
<dbReference type="AlphaFoldDB" id="A0A9D1G0N4"/>
<reference evidence="5" key="1">
    <citation type="submission" date="2020-10" db="EMBL/GenBank/DDBJ databases">
        <authorList>
            <person name="Gilroy R."/>
        </authorList>
    </citation>
    <scope>NUCLEOTIDE SEQUENCE</scope>
    <source>
        <strain evidence="5">13766</strain>
    </source>
</reference>
<dbReference type="GO" id="GO:0043565">
    <property type="term" value="F:sequence-specific DNA binding"/>
    <property type="evidence" value="ECO:0007669"/>
    <property type="project" value="InterPro"/>
</dbReference>
<evidence type="ECO:0000256" key="3">
    <source>
        <dbReference type="ARBA" id="ARBA00023163"/>
    </source>
</evidence>
<evidence type="ECO:0000256" key="1">
    <source>
        <dbReference type="ARBA" id="ARBA00023015"/>
    </source>
</evidence>
<gene>
    <name evidence="5" type="ORF">IAA84_04755</name>
</gene>
<dbReference type="InterPro" id="IPR003313">
    <property type="entry name" value="AraC-bd"/>
</dbReference>
<proteinExistence type="predicted"/>
<protein>
    <submittedName>
        <fullName evidence="5">AraC family transcriptional regulator</fullName>
    </submittedName>
</protein>
<dbReference type="SUPFAM" id="SSF46689">
    <property type="entry name" value="Homeodomain-like"/>
    <property type="match status" value="2"/>
</dbReference>
<dbReference type="EMBL" id="DVJN01000093">
    <property type="protein sequence ID" value="HIS92310.1"/>
    <property type="molecule type" value="Genomic_DNA"/>
</dbReference>
<accession>A0A9D1G0N4</accession>
<dbReference type="SMART" id="SM00342">
    <property type="entry name" value="HTH_ARAC"/>
    <property type="match status" value="1"/>
</dbReference>
<dbReference type="Pfam" id="PF02311">
    <property type="entry name" value="AraC_binding"/>
    <property type="match status" value="1"/>
</dbReference>